<comment type="caution">
    <text evidence="2">The sequence shown here is derived from an EMBL/GenBank/DDBJ whole genome shotgun (WGS) entry which is preliminary data.</text>
</comment>
<evidence type="ECO:0000256" key="1">
    <source>
        <dbReference type="SAM" id="Phobius"/>
    </source>
</evidence>
<organism evidence="2 3">
    <name type="scientific">Clostridium ganghwense</name>
    <dbReference type="NCBI Taxonomy" id="312089"/>
    <lineage>
        <taxon>Bacteria</taxon>
        <taxon>Bacillati</taxon>
        <taxon>Bacillota</taxon>
        <taxon>Clostridia</taxon>
        <taxon>Eubacteriales</taxon>
        <taxon>Clostridiaceae</taxon>
        <taxon>Clostridium</taxon>
    </lineage>
</organism>
<evidence type="ECO:0000313" key="2">
    <source>
        <dbReference type="EMBL" id="MCY6370236.1"/>
    </source>
</evidence>
<gene>
    <name evidence="2" type="ORF">OXH55_06275</name>
</gene>
<keyword evidence="1" id="KW-0472">Membrane</keyword>
<keyword evidence="1" id="KW-0812">Transmembrane</keyword>
<proteinExistence type="predicted"/>
<protein>
    <submittedName>
        <fullName evidence="2">YvrJ family protein</fullName>
    </submittedName>
</protein>
<sequence length="50" mass="5448">MDALVALIGNVGFPIAVSIYLLVRIESKLENLTVSINTLSNILNNFKDNS</sequence>
<dbReference type="RefSeq" id="WP_268048915.1">
    <property type="nucleotide sequence ID" value="NZ_JAPQES010000001.1"/>
</dbReference>
<keyword evidence="3" id="KW-1185">Reference proteome</keyword>
<reference evidence="2" key="1">
    <citation type="submission" date="2022-12" db="EMBL/GenBank/DDBJ databases">
        <authorList>
            <person name="Wang J."/>
        </authorList>
    </citation>
    <scope>NUCLEOTIDE SEQUENCE</scope>
    <source>
        <strain evidence="2">HY-42-06</strain>
    </source>
</reference>
<dbReference type="InterPro" id="IPR024419">
    <property type="entry name" value="YvrJ"/>
</dbReference>
<dbReference type="Proteomes" id="UP001079657">
    <property type="component" value="Unassembled WGS sequence"/>
</dbReference>
<evidence type="ECO:0000313" key="3">
    <source>
        <dbReference type="Proteomes" id="UP001079657"/>
    </source>
</evidence>
<name>A0ABT4CMF9_9CLOT</name>
<feature type="transmembrane region" description="Helical" evidence="1">
    <location>
        <begin position="6"/>
        <end position="23"/>
    </location>
</feature>
<accession>A0ABT4CMF9</accession>
<dbReference type="Pfam" id="PF12841">
    <property type="entry name" value="YvrJ"/>
    <property type="match status" value="1"/>
</dbReference>
<keyword evidence="1" id="KW-1133">Transmembrane helix</keyword>
<dbReference type="EMBL" id="JAPQES010000001">
    <property type="protein sequence ID" value="MCY6370236.1"/>
    <property type="molecule type" value="Genomic_DNA"/>
</dbReference>